<dbReference type="EC" id="1.14.11.-" evidence="2"/>
<keyword evidence="3" id="KW-1185">Reference proteome</keyword>
<dbReference type="InterPro" id="IPR044862">
    <property type="entry name" value="Pro_4_hyd_alph_FE2OG_OXY"/>
</dbReference>
<evidence type="ECO:0000259" key="1">
    <source>
        <dbReference type="Pfam" id="PF13640"/>
    </source>
</evidence>
<dbReference type="GO" id="GO:0016491">
    <property type="term" value="F:oxidoreductase activity"/>
    <property type="evidence" value="ECO:0007669"/>
    <property type="project" value="UniProtKB-KW"/>
</dbReference>
<dbReference type="RefSeq" id="WP_323263181.1">
    <property type="nucleotide sequence ID" value="NZ_JAYGIE010000109.1"/>
</dbReference>
<proteinExistence type="predicted"/>
<accession>A0ABU5TP61</accession>
<evidence type="ECO:0000313" key="2">
    <source>
        <dbReference type="EMBL" id="MEA5480091.1"/>
    </source>
</evidence>
<gene>
    <name evidence="2" type="ORF">VB774_20880</name>
</gene>
<evidence type="ECO:0000313" key="3">
    <source>
        <dbReference type="Proteomes" id="UP001301388"/>
    </source>
</evidence>
<protein>
    <submittedName>
        <fullName evidence="2">2OG-Fe(II) oxygenase</fullName>
        <ecNumber evidence="2">1.14.11.-</ecNumber>
    </submittedName>
</protein>
<dbReference type="Proteomes" id="UP001301388">
    <property type="component" value="Unassembled WGS sequence"/>
</dbReference>
<name>A0ABU5TP61_9CYAN</name>
<comment type="caution">
    <text evidence="2">The sequence shown here is derived from an EMBL/GenBank/DDBJ whole genome shotgun (WGS) entry which is preliminary data.</text>
</comment>
<keyword evidence="2" id="KW-0560">Oxidoreductase</keyword>
<reference evidence="2 3" key="1">
    <citation type="submission" date="2023-12" db="EMBL/GenBank/DDBJ databases">
        <title>Baltic Sea Cyanobacteria.</title>
        <authorList>
            <person name="Delbaje E."/>
            <person name="Fewer D.P."/>
            <person name="Shishido T.K."/>
        </authorList>
    </citation>
    <scope>NUCLEOTIDE SEQUENCE [LARGE SCALE GENOMIC DNA]</scope>
    <source>
        <strain evidence="2 3">UHCC 0370</strain>
    </source>
</reference>
<dbReference type="Pfam" id="PF13640">
    <property type="entry name" value="2OG-FeII_Oxy_3"/>
    <property type="match status" value="1"/>
</dbReference>
<dbReference type="Gene3D" id="2.60.120.620">
    <property type="entry name" value="q2cbj1_9rhob like domain"/>
    <property type="match status" value="1"/>
</dbReference>
<sequence>MSNITDILQSISILPPKPTEQTVRSHARRFNCLPVDELTALAQKILVSPYLATSQLSESFASTQGFSIIFRKEGISQVVEHFPELSTYLNAALKSLCNAFYLNVLILTEGACVTDHIDCSICEYFQELVSPRLVSVLYVQVPQNMKGGQLVLSLNSQEIATIQPQENMLLHFLGHLTHRVQAVQASQPRISIVCEQYNLKEEWLVQVPNFAIKSGAL</sequence>
<feature type="domain" description="Prolyl 4-hydroxylase alpha subunit Fe(2+) 2OG dioxygenase" evidence="1">
    <location>
        <begin position="109"/>
        <end position="193"/>
    </location>
</feature>
<organism evidence="2 3">
    <name type="scientific">Pseudanabaena galeata UHCC 0370</name>
    <dbReference type="NCBI Taxonomy" id="3110310"/>
    <lineage>
        <taxon>Bacteria</taxon>
        <taxon>Bacillati</taxon>
        <taxon>Cyanobacteriota</taxon>
        <taxon>Cyanophyceae</taxon>
        <taxon>Pseudanabaenales</taxon>
        <taxon>Pseudanabaenaceae</taxon>
        <taxon>Pseudanabaena</taxon>
    </lineage>
</organism>
<dbReference type="EMBL" id="JAYGIE010000109">
    <property type="protein sequence ID" value="MEA5480091.1"/>
    <property type="molecule type" value="Genomic_DNA"/>
</dbReference>